<proteinExistence type="predicted"/>
<evidence type="ECO:0000313" key="3">
    <source>
        <dbReference type="EMBL" id="CAF0884126.1"/>
    </source>
</evidence>
<reference evidence="3" key="1">
    <citation type="submission" date="2021-02" db="EMBL/GenBank/DDBJ databases">
        <authorList>
            <person name="Nowell W R."/>
        </authorList>
    </citation>
    <scope>NUCLEOTIDE SEQUENCE</scope>
</reference>
<sequence length="236" mass="26322">MPMPYPQVLPPAAPMPQVIVQPYPVHRPHRTRRIRLVRRHHHRRPRVRIIDSRSYSTGSSCSSYRHCSRSHSHHSKQCQQPIILLPIQIQQQPTSIQQQPLALAQPSRAHQQIVLPPIQIQGVAGQHGQPLVLPSIQLNSSILNNGTNQNPIIVNATPVGASLQQSFSMPQIPPIQISTTAQPQQIQLVHTSSPLQYVTNPAPVGIHSRPANISVNNSNKQQQKIRSSASSTRLRR</sequence>
<dbReference type="Proteomes" id="UP000663829">
    <property type="component" value="Unassembled WGS sequence"/>
</dbReference>
<dbReference type="EMBL" id="CAJNOQ010001293">
    <property type="protein sequence ID" value="CAF0884126.1"/>
    <property type="molecule type" value="Genomic_DNA"/>
</dbReference>
<dbReference type="EMBL" id="CAJOBA010000565">
    <property type="protein sequence ID" value="CAF3541802.1"/>
    <property type="molecule type" value="Genomic_DNA"/>
</dbReference>
<accession>A0A813YH34</accession>
<dbReference type="EMBL" id="CAJOBC010001293">
    <property type="protein sequence ID" value="CAF3669694.1"/>
    <property type="molecule type" value="Genomic_DNA"/>
</dbReference>
<dbReference type="EMBL" id="CAJNOK010000565">
    <property type="protein sequence ID" value="CAF0761971.1"/>
    <property type="molecule type" value="Genomic_DNA"/>
</dbReference>
<keyword evidence="6" id="KW-1185">Reference proteome</keyword>
<evidence type="ECO:0000256" key="1">
    <source>
        <dbReference type="SAM" id="MobiDB-lite"/>
    </source>
</evidence>
<gene>
    <name evidence="3" type="ORF">GPM918_LOCUS7768</name>
    <name evidence="2" type="ORF">OVA965_LOCUS2602</name>
    <name evidence="5" type="ORF">SRO942_LOCUS7768</name>
    <name evidence="4" type="ORF">TMI583_LOCUS2602</name>
</gene>
<dbReference type="Proteomes" id="UP000682733">
    <property type="component" value="Unassembled WGS sequence"/>
</dbReference>
<evidence type="ECO:0000313" key="4">
    <source>
        <dbReference type="EMBL" id="CAF3541802.1"/>
    </source>
</evidence>
<evidence type="ECO:0000313" key="5">
    <source>
        <dbReference type="EMBL" id="CAF3669694.1"/>
    </source>
</evidence>
<name>A0A813YH34_9BILA</name>
<organism evidence="3 6">
    <name type="scientific">Didymodactylos carnosus</name>
    <dbReference type="NCBI Taxonomy" id="1234261"/>
    <lineage>
        <taxon>Eukaryota</taxon>
        <taxon>Metazoa</taxon>
        <taxon>Spiralia</taxon>
        <taxon>Gnathifera</taxon>
        <taxon>Rotifera</taxon>
        <taxon>Eurotatoria</taxon>
        <taxon>Bdelloidea</taxon>
        <taxon>Philodinida</taxon>
        <taxon>Philodinidae</taxon>
        <taxon>Didymodactylos</taxon>
    </lineage>
</organism>
<dbReference type="AlphaFoldDB" id="A0A813YH34"/>
<dbReference type="Proteomes" id="UP000677228">
    <property type="component" value="Unassembled WGS sequence"/>
</dbReference>
<comment type="caution">
    <text evidence="3">The sequence shown here is derived from an EMBL/GenBank/DDBJ whole genome shotgun (WGS) entry which is preliminary data.</text>
</comment>
<evidence type="ECO:0000313" key="6">
    <source>
        <dbReference type="Proteomes" id="UP000663829"/>
    </source>
</evidence>
<protein>
    <submittedName>
        <fullName evidence="3">Uncharacterized protein</fullName>
    </submittedName>
</protein>
<dbReference type="Proteomes" id="UP000681722">
    <property type="component" value="Unassembled WGS sequence"/>
</dbReference>
<feature type="compositionally biased region" description="Polar residues" evidence="1">
    <location>
        <begin position="211"/>
        <end position="236"/>
    </location>
</feature>
<feature type="region of interest" description="Disordered" evidence="1">
    <location>
        <begin position="208"/>
        <end position="236"/>
    </location>
</feature>
<evidence type="ECO:0000313" key="2">
    <source>
        <dbReference type="EMBL" id="CAF0761971.1"/>
    </source>
</evidence>